<organism evidence="13">
    <name type="scientific">uncultured marine thaumarchaeote KM3_34_B07</name>
    <dbReference type="NCBI Taxonomy" id="1456128"/>
    <lineage>
        <taxon>Archaea</taxon>
        <taxon>Nitrososphaerota</taxon>
        <taxon>environmental samples</taxon>
    </lineage>
</organism>
<dbReference type="SUPFAM" id="SSF52540">
    <property type="entry name" value="P-loop containing nucleoside triphosphate hydrolases"/>
    <property type="match status" value="1"/>
</dbReference>
<keyword evidence="1 10" id="KW-0547">Nucleotide-binding</keyword>
<dbReference type="InterPro" id="IPR022965">
    <property type="entry name" value="Helicase_Hel308"/>
</dbReference>
<keyword evidence="8 10" id="KW-0413">Isomerase</keyword>
<dbReference type="InterPro" id="IPR011545">
    <property type="entry name" value="DEAD/DEAH_box_helicase_dom"/>
</dbReference>
<dbReference type="PROSITE" id="PS51192">
    <property type="entry name" value="HELICASE_ATP_BIND_1"/>
    <property type="match status" value="1"/>
</dbReference>
<evidence type="ECO:0000256" key="5">
    <source>
        <dbReference type="ARBA" id="ARBA00022840"/>
    </source>
</evidence>
<sequence length="739" mass="84963">MKVSELDLDSQSINFLQSEGYDELFEPQEESVKAGLFDEKKNFLITIPTASGKTLIAMLAILSHLSKHKTKVVYLTPLRALTSEKFEEFKKLEKLSLGRKIKVALSTGDSKEKKEKLEDADVIFLTNESMDANMAFQQDWIYDIGLVVSDEIHLIGDDTRGPTLEIVLTRLRTGFIGKNSPKIVGLSATISNSNELADWLDCELVESTFRRVPLSEAVYSRHIITNQDREETEGNLRNDRQESRHQKDWIGLGLDTVDNGDQCLIFAMTRKNAVAWAKEAGRDVVKMLTEIQRKELEKISKKILPKDSYDNTKLTTELAHMVKNGTAFHHAGLDQRCRSIIETEFRNGHIKLLSATPTLAAGVNLPARRVVIPSVMRYTNNGLEKISILEYKQMCGRAGRPQYDDMGESIIIAKGYPDEILEYYVDGIPEPLESKTLDEDSSLRINLLGYIYTSSKFNPTSYEKIIKFFSETFAAYQLSNEDILEKKISKQLKKLKEYGMITDENGFEPTKFGIKVFYLRIDPKTAFDMTGYIEDYVRGTKHTFGILHMITNLPEFYSQYPIPEKYQENMDDLIDKNEKLYTQQKFSNEDCFKSLLILYKWIDAMTYQKMSELFDAEPGDIFYIKENAKDLIYTFTEIVKFWRDYAKENEQKKIVSEYQNLIDESDLLKLRIMHGVPEKYLELIKIKQIGRVRAQVLYKNGYKNKTLLKKVSLEKLAKIDKIGIVLAKSIKSQLESSKK</sequence>
<comment type="catalytic activity">
    <reaction evidence="10">
        <text>ATP + H2O = ADP + phosphate + H(+)</text>
        <dbReference type="Rhea" id="RHEA:13065"/>
        <dbReference type="ChEBI" id="CHEBI:15377"/>
        <dbReference type="ChEBI" id="CHEBI:15378"/>
        <dbReference type="ChEBI" id="CHEBI:30616"/>
        <dbReference type="ChEBI" id="CHEBI:43474"/>
        <dbReference type="ChEBI" id="CHEBI:456216"/>
        <dbReference type="EC" id="5.6.2.4"/>
    </reaction>
</comment>
<dbReference type="EC" id="5.6.2.4" evidence="10"/>
<dbReference type="PROSITE" id="PS51194">
    <property type="entry name" value="HELICASE_CTER"/>
    <property type="match status" value="1"/>
</dbReference>
<dbReference type="InterPro" id="IPR027417">
    <property type="entry name" value="P-loop_NTPase"/>
</dbReference>
<keyword evidence="7 10" id="KW-0234">DNA repair</keyword>
<comment type="catalytic activity">
    <reaction evidence="9 10">
        <text>Couples ATP hydrolysis with the unwinding of duplex DNA by translocating in the 3'-5' direction.</text>
        <dbReference type="EC" id="5.6.2.4"/>
    </reaction>
</comment>
<evidence type="ECO:0000259" key="11">
    <source>
        <dbReference type="PROSITE" id="PS51192"/>
    </source>
</evidence>
<dbReference type="PANTHER" id="PTHR47961">
    <property type="entry name" value="DNA POLYMERASE THETA, PUTATIVE (AFU_ORTHOLOGUE AFUA_1G05260)-RELATED"/>
    <property type="match status" value="1"/>
</dbReference>
<gene>
    <name evidence="13" type="primary">helS</name>
    <name evidence="10" type="synonym">hel308</name>
</gene>
<accession>A0A075GYK9</accession>
<dbReference type="HAMAP" id="MF_00442">
    <property type="entry name" value="Helicase_Hel308"/>
    <property type="match status" value="1"/>
</dbReference>
<evidence type="ECO:0000256" key="9">
    <source>
        <dbReference type="ARBA" id="ARBA00034617"/>
    </source>
</evidence>
<keyword evidence="5 10" id="KW-0067">ATP-binding</keyword>
<evidence type="ECO:0000256" key="8">
    <source>
        <dbReference type="ARBA" id="ARBA00023235"/>
    </source>
</evidence>
<dbReference type="Gene3D" id="3.40.50.300">
    <property type="entry name" value="P-loop containing nucleotide triphosphate hydrolases"/>
    <property type="match status" value="2"/>
</dbReference>
<comment type="function">
    <text evidence="10">DNA-dependent ATPase and 3'-5' DNA helicase that may be involved in repair of stalled replication forks.</text>
</comment>
<dbReference type="SUPFAM" id="SSF158702">
    <property type="entry name" value="Sec63 N-terminal domain-like"/>
    <property type="match status" value="1"/>
</dbReference>
<dbReference type="InterPro" id="IPR036390">
    <property type="entry name" value="WH_DNA-bd_sf"/>
</dbReference>
<dbReference type="GO" id="GO:0003677">
    <property type="term" value="F:DNA binding"/>
    <property type="evidence" value="ECO:0007669"/>
    <property type="project" value="UniProtKB-UniRule"/>
</dbReference>
<dbReference type="Pfam" id="PF21280">
    <property type="entry name" value="Helicase_dom4_arc"/>
    <property type="match status" value="1"/>
</dbReference>
<evidence type="ECO:0000259" key="12">
    <source>
        <dbReference type="PROSITE" id="PS51194"/>
    </source>
</evidence>
<dbReference type="GO" id="GO:0005524">
    <property type="term" value="F:ATP binding"/>
    <property type="evidence" value="ECO:0007669"/>
    <property type="project" value="UniProtKB-UniRule"/>
</dbReference>
<comment type="similarity">
    <text evidence="10">Belongs to the helicase family. Hel308 subfamily.</text>
</comment>
<dbReference type="GO" id="GO:0016887">
    <property type="term" value="F:ATP hydrolysis activity"/>
    <property type="evidence" value="ECO:0007669"/>
    <property type="project" value="RHEA"/>
</dbReference>
<proteinExistence type="inferred from homology"/>
<reference evidence="13" key="1">
    <citation type="journal article" date="2014" name="Genome Biol. Evol.">
        <title>Pangenome evidence for extensive interdomain horizontal transfer affecting lineage core and shell genes in uncultured planktonic thaumarchaeota and euryarchaeota.</title>
        <authorList>
            <person name="Deschamps P."/>
            <person name="Zivanovic Y."/>
            <person name="Moreira D."/>
            <person name="Rodriguez-Valera F."/>
            <person name="Lopez-Garcia P."/>
        </authorList>
    </citation>
    <scope>NUCLEOTIDE SEQUENCE</scope>
</reference>
<protein>
    <recommendedName>
        <fullName evidence="10">ATP-dependent DNA helicase Hel308</fullName>
        <ecNumber evidence="10">5.6.2.4</ecNumber>
    </recommendedName>
    <alternativeName>
        <fullName evidence="10">DNA 3'-5' helicase Hel308</fullName>
    </alternativeName>
</protein>
<dbReference type="InterPro" id="IPR048772">
    <property type="entry name" value="Hel308-like_dom4"/>
</dbReference>
<dbReference type="AlphaFoldDB" id="A0A075GYK9"/>
<dbReference type="SUPFAM" id="SSF46785">
    <property type="entry name" value="Winged helix' DNA-binding domain"/>
    <property type="match status" value="1"/>
</dbReference>
<dbReference type="InterPro" id="IPR014001">
    <property type="entry name" value="Helicase_ATP-bd"/>
</dbReference>
<evidence type="ECO:0000256" key="1">
    <source>
        <dbReference type="ARBA" id="ARBA00022741"/>
    </source>
</evidence>
<dbReference type="Gene3D" id="1.10.3380.30">
    <property type="match status" value="1"/>
</dbReference>
<keyword evidence="2 10" id="KW-0227">DNA damage</keyword>
<keyword evidence="4 10" id="KW-0347">Helicase</keyword>
<evidence type="ECO:0000256" key="6">
    <source>
        <dbReference type="ARBA" id="ARBA00023125"/>
    </source>
</evidence>
<feature type="binding site" evidence="10">
    <location>
        <position position="28"/>
    </location>
    <ligand>
        <name>ATP</name>
        <dbReference type="ChEBI" id="CHEBI:30616"/>
    </ligand>
</feature>
<name>A0A075GYK9_9ARCH</name>
<evidence type="ECO:0000256" key="10">
    <source>
        <dbReference type="HAMAP-Rule" id="MF_00442"/>
    </source>
</evidence>
<evidence type="ECO:0000313" key="13">
    <source>
        <dbReference type="EMBL" id="AIF08996.1"/>
    </source>
</evidence>
<dbReference type="Pfam" id="PF00270">
    <property type="entry name" value="DEAD"/>
    <property type="match status" value="1"/>
</dbReference>
<dbReference type="GO" id="GO:0043138">
    <property type="term" value="F:3'-5' DNA helicase activity"/>
    <property type="evidence" value="ECO:0007669"/>
    <property type="project" value="UniProtKB-UniRule"/>
</dbReference>
<evidence type="ECO:0000256" key="3">
    <source>
        <dbReference type="ARBA" id="ARBA00022801"/>
    </source>
</evidence>
<dbReference type="SMART" id="SM00490">
    <property type="entry name" value="HELICc"/>
    <property type="match status" value="1"/>
</dbReference>
<dbReference type="SMART" id="SM00487">
    <property type="entry name" value="DEXDc"/>
    <property type="match status" value="1"/>
</dbReference>
<comment type="subunit">
    <text evidence="10">Monomer.</text>
</comment>
<feature type="domain" description="Helicase C-terminal" evidence="12">
    <location>
        <begin position="283"/>
        <end position="440"/>
    </location>
</feature>
<dbReference type="InterPro" id="IPR050474">
    <property type="entry name" value="Hel308_SKI2-like"/>
</dbReference>
<dbReference type="CDD" id="cd18795">
    <property type="entry name" value="SF2_C_Ski2"/>
    <property type="match status" value="1"/>
</dbReference>
<dbReference type="EMBL" id="KF900849">
    <property type="protein sequence ID" value="AIF08996.1"/>
    <property type="molecule type" value="Genomic_DNA"/>
</dbReference>
<keyword evidence="3 10" id="KW-0378">Hydrolase</keyword>
<keyword evidence="6 10" id="KW-0238">DNA-binding</keyword>
<dbReference type="GO" id="GO:0006281">
    <property type="term" value="P:DNA repair"/>
    <property type="evidence" value="ECO:0007669"/>
    <property type="project" value="UniProtKB-UniRule"/>
</dbReference>
<dbReference type="Gene3D" id="1.10.150.20">
    <property type="entry name" value="5' to 3' exonuclease, C-terminal subdomain"/>
    <property type="match status" value="1"/>
</dbReference>
<evidence type="ECO:0000256" key="2">
    <source>
        <dbReference type="ARBA" id="ARBA00022763"/>
    </source>
</evidence>
<evidence type="ECO:0000256" key="7">
    <source>
        <dbReference type="ARBA" id="ARBA00023204"/>
    </source>
</evidence>
<dbReference type="PANTHER" id="PTHR47961:SF10">
    <property type="entry name" value="ATP-DEPENDENT DNA HELICASE HEL308"/>
    <property type="match status" value="1"/>
</dbReference>
<dbReference type="InterPro" id="IPR001650">
    <property type="entry name" value="Helicase_C-like"/>
</dbReference>
<feature type="domain" description="Helicase ATP-binding" evidence="11">
    <location>
        <begin position="34"/>
        <end position="208"/>
    </location>
</feature>
<evidence type="ECO:0000256" key="4">
    <source>
        <dbReference type="ARBA" id="ARBA00022806"/>
    </source>
</evidence>
<dbReference type="Pfam" id="PF00271">
    <property type="entry name" value="Helicase_C"/>
    <property type="match status" value="1"/>
</dbReference>